<evidence type="ECO:0000256" key="4">
    <source>
        <dbReference type="ARBA" id="ARBA00022676"/>
    </source>
</evidence>
<dbReference type="UniPathway" id="UPA00009"/>
<dbReference type="InterPro" id="IPR002213">
    <property type="entry name" value="UDP_glucos_trans"/>
</dbReference>
<dbReference type="PANTHER" id="PTHR11926">
    <property type="entry name" value="GLUCOSYL/GLUCURONOSYL TRANSFERASES"/>
    <property type="match status" value="1"/>
</dbReference>
<dbReference type="GO" id="GO:0080043">
    <property type="term" value="F:quercetin 3-O-glucosyltransferase activity"/>
    <property type="evidence" value="ECO:0007669"/>
    <property type="project" value="TreeGrafter"/>
</dbReference>
<dbReference type="PROSITE" id="PS00375">
    <property type="entry name" value="UDPGT"/>
    <property type="match status" value="1"/>
</dbReference>
<keyword evidence="5" id="KW-0808">Transferase</keyword>
<dbReference type="CDD" id="cd03784">
    <property type="entry name" value="GT1_Gtf-like"/>
    <property type="match status" value="1"/>
</dbReference>
<comment type="catalytic activity">
    <reaction evidence="6">
        <text>an anthocyanidin + UDP-alpha-D-glucose + H(+) = an anthocyanidin 3-O-beta-D-glucoside + UDP</text>
        <dbReference type="Rhea" id="RHEA:20093"/>
        <dbReference type="ChEBI" id="CHEBI:15378"/>
        <dbReference type="ChEBI" id="CHEBI:16307"/>
        <dbReference type="ChEBI" id="CHEBI:58223"/>
        <dbReference type="ChEBI" id="CHEBI:58885"/>
        <dbReference type="ChEBI" id="CHEBI:143576"/>
        <dbReference type="EC" id="2.4.1.115"/>
    </reaction>
</comment>
<proteinExistence type="inferred from homology"/>
<evidence type="ECO:0000313" key="8">
    <source>
        <dbReference type="Proteomes" id="UP000657918"/>
    </source>
</evidence>
<dbReference type="Proteomes" id="UP000657918">
    <property type="component" value="Unassembled WGS sequence"/>
</dbReference>
<keyword evidence="8" id="KW-1185">Reference proteome</keyword>
<dbReference type="GO" id="GO:0009718">
    <property type="term" value="P:anthocyanin-containing compound biosynthetic process"/>
    <property type="evidence" value="ECO:0007669"/>
    <property type="project" value="UniProtKB-UniPathway"/>
</dbReference>
<dbReference type="Gene3D" id="3.40.50.2000">
    <property type="entry name" value="Glycogen Phosphorylase B"/>
    <property type="match status" value="4"/>
</dbReference>
<comment type="pathway">
    <text evidence="1">Pigment biosynthesis; anthocyanin biosynthesis.</text>
</comment>
<dbReference type="EC" id="2.4.1.115" evidence="3"/>
<comment type="caution">
    <text evidence="7">The sequence shown here is derived from an EMBL/GenBank/DDBJ whole genome shotgun (WGS) entry which is preliminary data.</text>
</comment>
<dbReference type="InterPro" id="IPR035595">
    <property type="entry name" value="UDP_glycos_trans_CS"/>
</dbReference>
<evidence type="ECO:0000256" key="5">
    <source>
        <dbReference type="ARBA" id="ARBA00022679"/>
    </source>
</evidence>
<dbReference type="GO" id="GO:0080044">
    <property type="term" value="F:quercetin 7-O-glucosyltransferase activity"/>
    <property type="evidence" value="ECO:0007669"/>
    <property type="project" value="TreeGrafter"/>
</dbReference>
<organism evidence="7 8">
    <name type="scientific">Salix dunnii</name>
    <dbReference type="NCBI Taxonomy" id="1413687"/>
    <lineage>
        <taxon>Eukaryota</taxon>
        <taxon>Viridiplantae</taxon>
        <taxon>Streptophyta</taxon>
        <taxon>Embryophyta</taxon>
        <taxon>Tracheophyta</taxon>
        <taxon>Spermatophyta</taxon>
        <taxon>Magnoliopsida</taxon>
        <taxon>eudicotyledons</taxon>
        <taxon>Gunneridae</taxon>
        <taxon>Pentapetalae</taxon>
        <taxon>rosids</taxon>
        <taxon>fabids</taxon>
        <taxon>Malpighiales</taxon>
        <taxon>Salicaceae</taxon>
        <taxon>Saliceae</taxon>
        <taxon>Salix</taxon>
    </lineage>
</organism>
<gene>
    <name evidence="7" type="ORF">SADUNF_Sadunf09G0108900</name>
</gene>
<evidence type="ECO:0000256" key="3">
    <source>
        <dbReference type="ARBA" id="ARBA00012585"/>
    </source>
</evidence>
<evidence type="ECO:0000256" key="6">
    <source>
        <dbReference type="ARBA" id="ARBA00047606"/>
    </source>
</evidence>
<dbReference type="PANTHER" id="PTHR11926:SF1560">
    <property type="entry name" value="UDP-GLYCOSYLTRANSFERASE 74E1-RELATED"/>
    <property type="match status" value="1"/>
</dbReference>
<dbReference type="OrthoDB" id="5835829at2759"/>
<name>A0A835JRH8_9ROSI</name>
<sequence length="823" mass="90520">MSSCTAPLKHAVRKNMHVAVLAFPFGSHALSLVDLMLKLARVARETRFSFLNTEKSNSTIFIASRTNLPDNIKAYNVADGVPLNHVFSGDPIERVELFIKETPGNFKTALDMAVAETGQKISCLITDAFLSFAGSIAENLSIPWITVWTPLEDQTLEVPGLSELHIADLPAEVLPPRDAKETLFSCMLGQIRHMVPKVDTLVMNFYHELYPEPLLNDLKSKFSNVLNVGFISLSIPPPPLLPSTEDVTGCLSWLDGQKAKSVTFISFGTVVNIPQREIEELAEALELSRTPFLWALRDILKSLDLILGREHGRGIRSRVQDLKELVLKASAPGGRASQDFRTLSRVKLPRTTETRSKKKMHVAVLAFPFGSHALSLLDLVAKLARAAQETRFSFLNTEKSNSSIFLASRTTLPDNIKAYNIADGVPLNHVFSGNPIERVELFIKETPENFKTALDMAEAESGQKTSCLITDAFLSFAGSIAENLSIPWIPVWGPVPHSLSAHIYTDMIRQRYANSLIHDCSNRGRDGNDVELEDQTLEVPGLSVLHIADLPAEVLPPRDAKETLFSCMLGQIGHMVSKVDTVVISFYQELYPEPLLNDLKSKFSNVLNVGFLSISIPQPSLPPSTEDVTGCLSWLDGQKARSVAFISFGTVVNIPQSEIEELAEALEVSGIPFLWALRDSMSYCLPKGFLDRASTHGKVVPWAPQIQVLAHSSISVFITHCGANSVYESIANGAPMICRPFFADHKLNARLIADEWRVGVRIDGGVFTKTGVLKSLDLILGREQGRGIRSRAQDLKELVLNASAPGGRASQDFKTLVEKITSV</sequence>
<evidence type="ECO:0000313" key="7">
    <source>
        <dbReference type="EMBL" id="KAF9676155.1"/>
    </source>
</evidence>
<dbReference type="FunFam" id="3.40.50.2000:FF:000129">
    <property type="entry name" value="Glycosyltransferase"/>
    <property type="match status" value="1"/>
</dbReference>
<dbReference type="SUPFAM" id="SSF53756">
    <property type="entry name" value="UDP-Glycosyltransferase/glycogen phosphorylase"/>
    <property type="match status" value="2"/>
</dbReference>
<dbReference type="EMBL" id="JADGMS010000009">
    <property type="protein sequence ID" value="KAF9676155.1"/>
    <property type="molecule type" value="Genomic_DNA"/>
</dbReference>
<dbReference type="GO" id="GO:0047213">
    <property type="term" value="F:anthocyanidin 3-O-glucosyltransferase activity"/>
    <property type="evidence" value="ECO:0007669"/>
    <property type="project" value="UniProtKB-EC"/>
</dbReference>
<comment type="similarity">
    <text evidence="2">Belongs to the UDP-glycosyltransferase family.</text>
</comment>
<keyword evidence="4" id="KW-0328">Glycosyltransferase</keyword>
<dbReference type="AlphaFoldDB" id="A0A835JRH8"/>
<accession>A0A835JRH8</accession>
<reference evidence="7 8" key="1">
    <citation type="submission" date="2020-10" db="EMBL/GenBank/DDBJ databases">
        <title>Plant Genome Project.</title>
        <authorList>
            <person name="Zhang R.-G."/>
        </authorList>
    </citation>
    <scope>NUCLEOTIDE SEQUENCE [LARGE SCALE GENOMIC DNA]</scope>
    <source>
        <strain evidence="7">FAFU-HL-1</strain>
        <tissue evidence="7">Leaf</tissue>
    </source>
</reference>
<evidence type="ECO:0000256" key="2">
    <source>
        <dbReference type="ARBA" id="ARBA00009995"/>
    </source>
</evidence>
<protein>
    <recommendedName>
        <fullName evidence="3">anthocyanidin 3-O-glucosyltransferase</fullName>
        <ecNumber evidence="3">2.4.1.115</ecNumber>
    </recommendedName>
</protein>
<dbReference type="FunFam" id="3.40.50.2000:FF:000091">
    <property type="entry name" value="Glycosyltransferase"/>
    <property type="match status" value="1"/>
</dbReference>
<dbReference type="Pfam" id="PF00201">
    <property type="entry name" value="UDPGT"/>
    <property type="match status" value="1"/>
</dbReference>
<evidence type="ECO:0000256" key="1">
    <source>
        <dbReference type="ARBA" id="ARBA00004935"/>
    </source>
</evidence>